<evidence type="ECO:0000256" key="1">
    <source>
        <dbReference type="ARBA" id="ARBA00013051"/>
    </source>
</evidence>
<dbReference type="Proteomes" id="UP000789595">
    <property type="component" value="Unassembled WGS sequence"/>
</dbReference>
<dbReference type="SUPFAM" id="SSF53720">
    <property type="entry name" value="ALDH-like"/>
    <property type="match status" value="1"/>
</dbReference>
<dbReference type="EC" id="1.2.1.24" evidence="1"/>
<dbReference type="InterPro" id="IPR016161">
    <property type="entry name" value="Ald_DH/histidinol_DH"/>
</dbReference>
<feature type="domain" description="Aldehyde dehydrogenase" evidence="6">
    <location>
        <begin position="68"/>
        <end position="516"/>
    </location>
</feature>
<reference evidence="7" key="1">
    <citation type="submission" date="2021-11" db="EMBL/GenBank/DDBJ databases">
        <authorList>
            <consortium name="Genoscope - CEA"/>
            <person name="William W."/>
        </authorList>
    </citation>
    <scope>NUCLEOTIDE SEQUENCE</scope>
</reference>
<evidence type="ECO:0000256" key="5">
    <source>
        <dbReference type="SAM" id="SignalP"/>
    </source>
</evidence>
<name>A0A8J2X1S1_9STRA</name>
<dbReference type="Pfam" id="PF00171">
    <property type="entry name" value="Aldedh"/>
    <property type="match status" value="1"/>
</dbReference>
<keyword evidence="5" id="KW-0732">Signal</keyword>
<feature type="signal peptide" evidence="5">
    <location>
        <begin position="1"/>
        <end position="22"/>
    </location>
</feature>
<sequence>MRLTLALLACSAAAAAERACEALPPLTTTRTKPSVDGGSNLFIGGARKPWDGRVAEVTSPVFDEATGAKAVLGRLAQMDATAASWAADAASEAWDRGQGPWPQASLKERAAAIRAFLDELEKTKRDEIIEVLMWEIAKTKQDATKEFDRTVAFARTVVDQALQTDATEQFGRWTGVSGVRARVRRGPVGVTLMLAPYNYPLNEMYAMMMPALLMGNPVILKLPAIGALAHVLTIDALQKCLPKGVVNFVSGSGRETLPSVMQGGLVDCLGFIGGSKGADALIKQHPHPHRLKVFSQLEGKNLGIVFADADLDEAVRQILLGALSYNGQRCTAIKLVIAEKSIAPVLVDKLSKAIEELPRGLPWDAGVEITPLPEPNKPQYLAELVEDATSQGALIKNARGGATNGQLYHPALVYPVTPSMRLFHEEQFGPVVPVAEFEQVSEVIDVVKASWNGQQAAVFTSDAAKAAPLVDALSTIVGRVNVNMQCARGPDVFPFSGRRSSAMGTMSTTESLRAFSVETLVAVRDDDAGRAFGDALSTRAKFLLPTA</sequence>
<keyword evidence="8" id="KW-1185">Reference proteome</keyword>
<dbReference type="InterPro" id="IPR016160">
    <property type="entry name" value="Ald_DH_CS_CYS"/>
</dbReference>
<organism evidence="7 8">
    <name type="scientific">Pelagomonas calceolata</name>
    <dbReference type="NCBI Taxonomy" id="35677"/>
    <lineage>
        <taxon>Eukaryota</taxon>
        <taxon>Sar</taxon>
        <taxon>Stramenopiles</taxon>
        <taxon>Ochrophyta</taxon>
        <taxon>Pelagophyceae</taxon>
        <taxon>Pelagomonadales</taxon>
        <taxon>Pelagomonadaceae</taxon>
        <taxon>Pelagomonas</taxon>
    </lineage>
</organism>
<dbReference type="OrthoDB" id="310895at2759"/>
<dbReference type="InterPro" id="IPR050740">
    <property type="entry name" value="Aldehyde_DH_Superfamily"/>
</dbReference>
<evidence type="ECO:0000313" key="8">
    <source>
        <dbReference type="Proteomes" id="UP000789595"/>
    </source>
</evidence>
<protein>
    <recommendedName>
        <fullName evidence="2">Succinate-semialdehyde dehydrogenase, mitochondrial</fullName>
        <ecNumber evidence="1">1.2.1.24</ecNumber>
    </recommendedName>
    <alternativeName>
        <fullName evidence="4">NAD(+)-dependent succinic semialdehyde dehydrogenase</fullName>
    </alternativeName>
</protein>
<dbReference type="Gene3D" id="3.40.605.10">
    <property type="entry name" value="Aldehyde Dehydrogenase, Chain A, domain 1"/>
    <property type="match status" value="1"/>
</dbReference>
<keyword evidence="3" id="KW-0560">Oxidoreductase</keyword>
<dbReference type="Gene3D" id="3.40.309.10">
    <property type="entry name" value="Aldehyde Dehydrogenase, Chain A, domain 2"/>
    <property type="match status" value="1"/>
</dbReference>
<dbReference type="AlphaFoldDB" id="A0A8J2X1S1"/>
<dbReference type="EMBL" id="CAKKNE010000003">
    <property type="protein sequence ID" value="CAH0370751.1"/>
    <property type="molecule type" value="Genomic_DNA"/>
</dbReference>
<dbReference type="PANTHER" id="PTHR43353">
    <property type="entry name" value="SUCCINATE-SEMIALDEHYDE DEHYDROGENASE, MITOCHONDRIAL"/>
    <property type="match status" value="1"/>
</dbReference>
<gene>
    <name evidence="7" type="ORF">PECAL_3P06530</name>
</gene>
<dbReference type="InterPro" id="IPR016163">
    <property type="entry name" value="Ald_DH_C"/>
</dbReference>
<evidence type="ECO:0000259" key="6">
    <source>
        <dbReference type="Pfam" id="PF00171"/>
    </source>
</evidence>
<evidence type="ECO:0000256" key="4">
    <source>
        <dbReference type="ARBA" id="ARBA00030806"/>
    </source>
</evidence>
<accession>A0A8J2X1S1</accession>
<dbReference type="InterPro" id="IPR016162">
    <property type="entry name" value="Ald_DH_N"/>
</dbReference>
<evidence type="ECO:0000256" key="3">
    <source>
        <dbReference type="ARBA" id="ARBA00023002"/>
    </source>
</evidence>
<feature type="chain" id="PRO_5035191323" description="Succinate-semialdehyde dehydrogenase, mitochondrial" evidence="5">
    <location>
        <begin position="23"/>
        <end position="547"/>
    </location>
</feature>
<dbReference type="InterPro" id="IPR015590">
    <property type="entry name" value="Aldehyde_DH_dom"/>
</dbReference>
<evidence type="ECO:0000313" key="7">
    <source>
        <dbReference type="EMBL" id="CAH0370751.1"/>
    </source>
</evidence>
<comment type="caution">
    <text evidence="7">The sequence shown here is derived from an EMBL/GenBank/DDBJ whole genome shotgun (WGS) entry which is preliminary data.</text>
</comment>
<dbReference type="GO" id="GO:0004777">
    <property type="term" value="F:succinate-semialdehyde dehydrogenase (NAD+) activity"/>
    <property type="evidence" value="ECO:0007669"/>
    <property type="project" value="UniProtKB-EC"/>
</dbReference>
<dbReference type="PROSITE" id="PS00070">
    <property type="entry name" value="ALDEHYDE_DEHYDR_CYS"/>
    <property type="match status" value="1"/>
</dbReference>
<dbReference type="PANTHER" id="PTHR43353:SF5">
    <property type="entry name" value="SUCCINATE-SEMIALDEHYDE DEHYDROGENASE, MITOCHONDRIAL"/>
    <property type="match status" value="1"/>
</dbReference>
<proteinExistence type="predicted"/>
<evidence type="ECO:0000256" key="2">
    <source>
        <dbReference type="ARBA" id="ARBA00019842"/>
    </source>
</evidence>